<evidence type="ECO:0000313" key="2">
    <source>
        <dbReference type="Proteomes" id="UP000008311"/>
    </source>
</evidence>
<proteinExistence type="predicted"/>
<gene>
    <name evidence="1" type="ORF">RCOM_0261660</name>
</gene>
<protein>
    <submittedName>
        <fullName evidence="1">Uncharacterized protein</fullName>
    </submittedName>
</protein>
<dbReference type="InParanoid" id="B9T6K5"/>
<evidence type="ECO:0000313" key="1">
    <source>
        <dbReference type="EMBL" id="EEF28505.1"/>
    </source>
</evidence>
<sequence>MAKEHRSINKNVLKAGQIYNHSSNWNLNQTIKKYLLAIVKFKHDKHGSVSTSVGTEDCILRCCTCNSTDPRHRSFNRDKLVVW</sequence>
<organism evidence="1 2">
    <name type="scientific">Ricinus communis</name>
    <name type="common">Castor bean</name>
    <dbReference type="NCBI Taxonomy" id="3988"/>
    <lineage>
        <taxon>Eukaryota</taxon>
        <taxon>Viridiplantae</taxon>
        <taxon>Streptophyta</taxon>
        <taxon>Embryophyta</taxon>
        <taxon>Tracheophyta</taxon>
        <taxon>Spermatophyta</taxon>
        <taxon>Magnoliopsida</taxon>
        <taxon>eudicotyledons</taxon>
        <taxon>Gunneridae</taxon>
        <taxon>Pentapetalae</taxon>
        <taxon>rosids</taxon>
        <taxon>fabids</taxon>
        <taxon>Malpighiales</taxon>
        <taxon>Euphorbiaceae</taxon>
        <taxon>Acalyphoideae</taxon>
        <taxon>Acalypheae</taxon>
        <taxon>Ricinus</taxon>
    </lineage>
</organism>
<dbReference type="AlphaFoldDB" id="B9T6K5"/>
<name>B9T6K5_RICCO</name>
<dbReference type="Proteomes" id="UP000008311">
    <property type="component" value="Unassembled WGS sequence"/>
</dbReference>
<keyword evidence="2" id="KW-1185">Reference proteome</keyword>
<dbReference type="EMBL" id="EQ974616">
    <property type="protein sequence ID" value="EEF28505.1"/>
    <property type="molecule type" value="Genomic_DNA"/>
</dbReference>
<reference evidence="2" key="1">
    <citation type="journal article" date="2010" name="Nat. Biotechnol.">
        <title>Draft genome sequence of the oilseed species Ricinus communis.</title>
        <authorList>
            <person name="Chan A.P."/>
            <person name="Crabtree J."/>
            <person name="Zhao Q."/>
            <person name="Lorenzi H."/>
            <person name="Orvis J."/>
            <person name="Puiu D."/>
            <person name="Melake-Berhan A."/>
            <person name="Jones K.M."/>
            <person name="Redman J."/>
            <person name="Chen G."/>
            <person name="Cahoon E.B."/>
            <person name="Gedil M."/>
            <person name="Stanke M."/>
            <person name="Haas B.J."/>
            <person name="Wortman J.R."/>
            <person name="Fraser-Liggett C.M."/>
            <person name="Ravel J."/>
            <person name="Rabinowicz P.D."/>
        </authorList>
    </citation>
    <scope>NUCLEOTIDE SEQUENCE [LARGE SCALE GENOMIC DNA]</scope>
    <source>
        <strain evidence="2">cv. Hale</strain>
    </source>
</reference>
<accession>B9T6K5</accession>